<proteinExistence type="predicted"/>
<comment type="caution">
    <text evidence="1">The sequence shown here is derived from an EMBL/GenBank/DDBJ whole genome shotgun (WGS) entry which is preliminary data.</text>
</comment>
<reference evidence="1 2" key="1">
    <citation type="submission" date="2020-08" db="EMBL/GenBank/DDBJ databases">
        <title>Bridging the membrane lipid divide: bacteria of the FCB group superphylum have the potential to synthesize archaeal ether lipids.</title>
        <authorList>
            <person name="Villanueva L."/>
            <person name="Von Meijenfeldt F.A.B."/>
            <person name="Westbye A.B."/>
            <person name="Yadav S."/>
            <person name="Hopmans E.C."/>
            <person name="Dutilh B.E."/>
            <person name="Sinninghe Damste J.S."/>
        </authorList>
    </citation>
    <scope>NUCLEOTIDE SEQUENCE [LARGE SCALE GENOMIC DNA]</scope>
    <source>
        <strain evidence="1">NIOZ-UU17</strain>
    </source>
</reference>
<accession>A0A8J6NYV3</accession>
<dbReference type="Proteomes" id="UP000605201">
    <property type="component" value="Unassembled WGS sequence"/>
</dbReference>
<sequence>MSRRTLVGKGLVERFGRGRGVKYILSRRYYKMVDEKGAYTRKKGLDRETNKALLLKHIKENRDSGSRLKELMQVLPALSKDQVQKLVAELKKEGKIYKIGATKAALWYPENPDSIAP</sequence>
<gene>
    <name evidence="1" type="ORF">H8D96_11510</name>
</gene>
<dbReference type="AlphaFoldDB" id="A0A8J6NYV3"/>
<protein>
    <submittedName>
        <fullName evidence="1">Uncharacterized protein</fullName>
    </submittedName>
</protein>
<dbReference type="EMBL" id="JACNIG010000230">
    <property type="protein sequence ID" value="MBC8432534.1"/>
    <property type="molecule type" value="Genomic_DNA"/>
</dbReference>
<evidence type="ECO:0000313" key="2">
    <source>
        <dbReference type="Proteomes" id="UP000605201"/>
    </source>
</evidence>
<organism evidence="1 2">
    <name type="scientific">Candidatus Desulfatibia vada</name>
    <dbReference type="NCBI Taxonomy" id="2841696"/>
    <lineage>
        <taxon>Bacteria</taxon>
        <taxon>Pseudomonadati</taxon>
        <taxon>Thermodesulfobacteriota</taxon>
        <taxon>Desulfobacteria</taxon>
        <taxon>Desulfobacterales</taxon>
        <taxon>Desulfobacterales incertae sedis</taxon>
        <taxon>Candidatus Desulfatibia</taxon>
    </lineage>
</organism>
<evidence type="ECO:0000313" key="1">
    <source>
        <dbReference type="EMBL" id="MBC8432534.1"/>
    </source>
</evidence>
<name>A0A8J6NYV3_9BACT</name>